<dbReference type="Proteomes" id="UP000180235">
    <property type="component" value="Chromosome"/>
</dbReference>
<proteinExistence type="predicted"/>
<reference evidence="4 5" key="1">
    <citation type="submission" date="2016-10" db="EMBL/GenBank/DDBJ databases">
        <title>Description of Gloeomargarita lithophora gen. nov., sp. nov., a thylakoid-bearing basal-branching cyanobacterium with intracellular carbonates, and proposal for Gloeomargaritales ord. nov.</title>
        <authorList>
            <person name="Moreira D."/>
            <person name="Tavera R."/>
            <person name="Benzerara K."/>
            <person name="Skouri-Panet F."/>
            <person name="Couradeau E."/>
            <person name="Gerard E."/>
            <person name="Loussert C."/>
            <person name="Novelo E."/>
            <person name="Zivanovic Y."/>
            <person name="Lopez-Garcia P."/>
        </authorList>
    </citation>
    <scope>NUCLEOTIDE SEQUENCE [LARGE SCALE GENOMIC DNA]</scope>
    <source>
        <strain evidence="4 5">D10</strain>
    </source>
</reference>
<dbReference type="PANTHER" id="PTHR43464">
    <property type="entry name" value="METHYLTRANSFERASE"/>
    <property type="match status" value="1"/>
</dbReference>
<evidence type="ECO:0000313" key="4">
    <source>
        <dbReference type="EMBL" id="APB33825.1"/>
    </source>
</evidence>
<keyword evidence="2 4" id="KW-0808">Transferase</keyword>
<dbReference type="GO" id="GO:0032259">
    <property type="term" value="P:methylation"/>
    <property type="evidence" value="ECO:0007669"/>
    <property type="project" value="UniProtKB-KW"/>
</dbReference>
<name>A0A1J0AD30_9CYAN</name>
<protein>
    <submittedName>
        <fullName evidence="4">SAM-dependent methyltransferase</fullName>
    </submittedName>
</protein>
<evidence type="ECO:0000256" key="3">
    <source>
        <dbReference type="ARBA" id="ARBA00022691"/>
    </source>
</evidence>
<evidence type="ECO:0000256" key="2">
    <source>
        <dbReference type="ARBA" id="ARBA00022679"/>
    </source>
</evidence>
<dbReference type="STRING" id="1188229.GlitD10_1502"/>
<dbReference type="CDD" id="cd02440">
    <property type="entry name" value="AdoMet_MTases"/>
    <property type="match status" value="1"/>
</dbReference>
<dbReference type="AlphaFoldDB" id="A0A1J0AD30"/>
<keyword evidence="3" id="KW-0949">S-adenosyl-L-methionine</keyword>
<dbReference type="RefSeq" id="WP_071454350.1">
    <property type="nucleotide sequence ID" value="NZ_CP017675.1"/>
</dbReference>
<sequence length="279" mass="30997">MRTKLSPTTRYQNAALAYYLALTKSSYLHYGYWQPLPQSADDLTLARFRQAQADYAQKLIGMIPAAVQQILDVGCGIGGNAVKLLELGYQTDGLAPDPGQKQKFLEATAGRAGFYLSEFQSFRPSRTYDLVLMSESSQYMDRTDLARSAMRCLTPGGYLLLADMLRQDADYQKGIFSNCHHAGQLAVALAEAGFKLVQAEDISAAVAPTLDLCLENLQTFGVSTFSYIGEVLGIAVPPIHRLLVWAYNTWAKELVAEGLACREIFDRHLCYEMQLWQLP</sequence>
<evidence type="ECO:0000313" key="5">
    <source>
        <dbReference type="Proteomes" id="UP000180235"/>
    </source>
</evidence>
<dbReference type="SUPFAM" id="SSF53335">
    <property type="entry name" value="S-adenosyl-L-methionine-dependent methyltransferases"/>
    <property type="match status" value="1"/>
</dbReference>
<dbReference type="InterPro" id="IPR029063">
    <property type="entry name" value="SAM-dependent_MTases_sf"/>
</dbReference>
<organism evidence="4 5">
    <name type="scientific">Gloeomargarita lithophora Alchichica-D10</name>
    <dbReference type="NCBI Taxonomy" id="1188229"/>
    <lineage>
        <taxon>Bacteria</taxon>
        <taxon>Bacillati</taxon>
        <taxon>Cyanobacteriota</taxon>
        <taxon>Cyanophyceae</taxon>
        <taxon>Gloeomargaritales</taxon>
        <taxon>Gloeomargaritaceae</taxon>
        <taxon>Gloeomargarita</taxon>
    </lineage>
</organism>
<evidence type="ECO:0000256" key="1">
    <source>
        <dbReference type="ARBA" id="ARBA00022603"/>
    </source>
</evidence>
<dbReference type="Pfam" id="PF13489">
    <property type="entry name" value="Methyltransf_23"/>
    <property type="match status" value="1"/>
</dbReference>
<dbReference type="PANTHER" id="PTHR43464:SF19">
    <property type="entry name" value="UBIQUINONE BIOSYNTHESIS O-METHYLTRANSFERASE, MITOCHONDRIAL"/>
    <property type="match status" value="1"/>
</dbReference>
<gene>
    <name evidence="4" type="ORF">GlitD10_1502</name>
</gene>
<dbReference type="OrthoDB" id="569965at2"/>
<dbReference type="EMBL" id="CP017675">
    <property type="protein sequence ID" value="APB33825.1"/>
    <property type="molecule type" value="Genomic_DNA"/>
</dbReference>
<keyword evidence="1 4" id="KW-0489">Methyltransferase</keyword>
<dbReference type="GO" id="GO:0008168">
    <property type="term" value="F:methyltransferase activity"/>
    <property type="evidence" value="ECO:0007669"/>
    <property type="project" value="UniProtKB-KW"/>
</dbReference>
<keyword evidence="5" id="KW-1185">Reference proteome</keyword>
<dbReference type="Gene3D" id="3.40.50.150">
    <property type="entry name" value="Vaccinia Virus protein VP39"/>
    <property type="match status" value="1"/>
</dbReference>
<dbReference type="KEGG" id="glt:GlitD10_1502"/>
<accession>A0A1J0AD30</accession>